<dbReference type="EMBL" id="CAJVPM010006578">
    <property type="protein sequence ID" value="CAG8536583.1"/>
    <property type="molecule type" value="Genomic_DNA"/>
</dbReference>
<dbReference type="Proteomes" id="UP000789860">
    <property type="component" value="Unassembled WGS sequence"/>
</dbReference>
<name>A0ACA9LKH3_9GLOM</name>
<accession>A0ACA9LKH3</accession>
<protein>
    <submittedName>
        <fullName evidence="1">5131_t:CDS:1</fullName>
    </submittedName>
</protein>
<keyword evidence="2" id="KW-1185">Reference proteome</keyword>
<evidence type="ECO:0000313" key="1">
    <source>
        <dbReference type="EMBL" id="CAG8536583.1"/>
    </source>
</evidence>
<sequence>MTPMNKCCGCISVRSGVIIIAIIWMPGGIYGFIQNFQLLSDDYQYIIGSTVQIALAVNSLTILISGFGLMVVCCAESARLLQIFSGLFIFVVVIHFIYAIYFAIVVSSSGYLNYYKYDIIRHFVGAILGVYFAKVIADYAKIVRLEQNNIQTLGIIEASNIANNQDRASNITNNQIIIASNMTNNQVIASNITNGQVMASNTTNNQAIN</sequence>
<evidence type="ECO:0000313" key="2">
    <source>
        <dbReference type="Proteomes" id="UP000789860"/>
    </source>
</evidence>
<gene>
    <name evidence="1" type="ORF">SCALOS_LOCUS4669</name>
</gene>
<organism evidence="1 2">
    <name type="scientific">Scutellospora calospora</name>
    <dbReference type="NCBI Taxonomy" id="85575"/>
    <lineage>
        <taxon>Eukaryota</taxon>
        <taxon>Fungi</taxon>
        <taxon>Fungi incertae sedis</taxon>
        <taxon>Mucoromycota</taxon>
        <taxon>Glomeromycotina</taxon>
        <taxon>Glomeromycetes</taxon>
        <taxon>Diversisporales</taxon>
        <taxon>Gigasporaceae</taxon>
        <taxon>Scutellospora</taxon>
    </lineage>
</organism>
<proteinExistence type="predicted"/>
<reference evidence="1" key="1">
    <citation type="submission" date="2021-06" db="EMBL/GenBank/DDBJ databases">
        <authorList>
            <person name="Kallberg Y."/>
            <person name="Tangrot J."/>
            <person name="Rosling A."/>
        </authorList>
    </citation>
    <scope>NUCLEOTIDE SEQUENCE</scope>
    <source>
        <strain evidence="1">AU212A</strain>
    </source>
</reference>
<comment type="caution">
    <text evidence="1">The sequence shown here is derived from an EMBL/GenBank/DDBJ whole genome shotgun (WGS) entry which is preliminary data.</text>
</comment>